<dbReference type="Gene3D" id="3.40.50.150">
    <property type="entry name" value="Vaccinia Virus protein VP39"/>
    <property type="match status" value="1"/>
</dbReference>
<proteinExistence type="predicted"/>
<gene>
    <name evidence="1" type="ordered locus">SELR_08670</name>
</gene>
<name>I0GP88_SELRL</name>
<dbReference type="Proteomes" id="UP000007887">
    <property type="component" value="Chromosome"/>
</dbReference>
<sequence length="238" mass="27707">MADQNPYDENFYRAQKDGSYRSAELTIPMLFKWLPKPRTVVDVGCGLGTWLSVFKRHGAEVLGVDGAYVKKDMLYIKKEEFLEADLENESVSTDGERFDLAVSLEVAEHLSAKRAPTFIRDLTSLSNVVFFSAAVPMQGGTNHINEQWQSYWAKYFADENYVCIDCIRPQIWDIKEIKVEYKQNILLYVKESALGSYPRLLDFYLSRRHDKQLLDTIHPDNWLGVVYYLHDMMRKLRN</sequence>
<evidence type="ECO:0000313" key="2">
    <source>
        <dbReference type="Proteomes" id="UP000007887"/>
    </source>
</evidence>
<dbReference type="EMBL" id="AP012292">
    <property type="protein sequence ID" value="BAL82575.1"/>
    <property type="molecule type" value="Genomic_DNA"/>
</dbReference>
<dbReference type="OrthoDB" id="9791837at2"/>
<dbReference type="AlphaFoldDB" id="I0GP88"/>
<protein>
    <recommendedName>
        <fullName evidence="3">Methyltransferase domain-containing protein</fullName>
    </recommendedName>
</protein>
<evidence type="ECO:0000313" key="1">
    <source>
        <dbReference type="EMBL" id="BAL82575.1"/>
    </source>
</evidence>
<dbReference type="InterPro" id="IPR029063">
    <property type="entry name" value="SAM-dependent_MTases_sf"/>
</dbReference>
<evidence type="ECO:0008006" key="3">
    <source>
        <dbReference type="Google" id="ProtNLM"/>
    </source>
</evidence>
<dbReference type="CDD" id="cd02440">
    <property type="entry name" value="AdoMet_MTases"/>
    <property type="match status" value="1"/>
</dbReference>
<organism evidence="1 2">
    <name type="scientific">Selenomonas ruminantium subsp. lactilytica (strain NBRC 103574 / TAM6421)</name>
    <dbReference type="NCBI Taxonomy" id="927704"/>
    <lineage>
        <taxon>Bacteria</taxon>
        <taxon>Bacillati</taxon>
        <taxon>Bacillota</taxon>
        <taxon>Negativicutes</taxon>
        <taxon>Selenomonadales</taxon>
        <taxon>Selenomonadaceae</taxon>
        <taxon>Selenomonas</taxon>
    </lineage>
</organism>
<dbReference type="Pfam" id="PF13489">
    <property type="entry name" value="Methyltransf_23"/>
    <property type="match status" value="1"/>
</dbReference>
<dbReference type="KEGG" id="sri:SELR_08670"/>
<dbReference type="PATRIC" id="fig|927704.6.peg.890"/>
<dbReference type="RefSeq" id="WP_014424014.1">
    <property type="nucleotide sequence ID" value="NC_017068.1"/>
</dbReference>
<accession>I0GP88</accession>
<dbReference type="HOGENOM" id="CLU_082393_0_0_9"/>
<reference evidence="1 2" key="1">
    <citation type="submission" date="2011-10" db="EMBL/GenBank/DDBJ databases">
        <title>Whole genome sequence of Selenomonas ruminantium subsp. lactilytica TAM6421.</title>
        <authorList>
            <person name="Oguchi A."/>
            <person name="Ankai A."/>
            <person name="Kaneko J."/>
            <person name="Yamada-Narita S."/>
            <person name="Fukui S."/>
            <person name="Takahashi M."/>
            <person name="Onodera T."/>
            <person name="Kojima S."/>
            <person name="Fushimi T."/>
            <person name="Abe N."/>
            <person name="Kamio Y."/>
            <person name="Yamazaki S."/>
            <person name="Fujita N."/>
        </authorList>
    </citation>
    <scope>NUCLEOTIDE SEQUENCE [LARGE SCALE GENOMIC DNA]</scope>
    <source>
        <strain evidence="2">NBRC 103574 / TAM6421</strain>
    </source>
</reference>
<dbReference type="SUPFAM" id="SSF53335">
    <property type="entry name" value="S-adenosyl-L-methionine-dependent methyltransferases"/>
    <property type="match status" value="1"/>
</dbReference>
<dbReference type="eggNOG" id="COG2227">
    <property type="taxonomic scope" value="Bacteria"/>
</dbReference>